<dbReference type="InterPro" id="IPR036821">
    <property type="entry name" value="Peptide_deformylase_sf"/>
</dbReference>
<dbReference type="GO" id="GO:0006412">
    <property type="term" value="P:translation"/>
    <property type="evidence" value="ECO:0007669"/>
    <property type="project" value="UniProtKB-UniRule"/>
</dbReference>
<comment type="cofactor">
    <cofactor evidence="3">
        <name>Fe(2+)</name>
        <dbReference type="ChEBI" id="CHEBI:29033"/>
    </cofactor>
    <text evidence="3">Binds 1 Fe(2+) ion.</text>
</comment>
<feature type="binding site" evidence="3">
    <location>
        <position position="134"/>
    </location>
    <ligand>
        <name>Fe cation</name>
        <dbReference type="ChEBI" id="CHEBI:24875"/>
    </ligand>
</feature>
<dbReference type="PANTHER" id="PTHR10458">
    <property type="entry name" value="PEPTIDE DEFORMYLASE"/>
    <property type="match status" value="1"/>
</dbReference>
<feature type="active site" evidence="3">
    <location>
        <position position="131"/>
    </location>
</feature>
<dbReference type="GO" id="GO:0046872">
    <property type="term" value="F:metal ion binding"/>
    <property type="evidence" value="ECO:0007669"/>
    <property type="project" value="UniProtKB-KW"/>
</dbReference>
<evidence type="ECO:0000256" key="2">
    <source>
        <dbReference type="ARBA" id="ARBA00023004"/>
    </source>
</evidence>
<dbReference type="Pfam" id="PF01327">
    <property type="entry name" value="Pep_deformylase"/>
    <property type="match status" value="1"/>
</dbReference>
<keyword evidence="2 3" id="KW-0408">Iron</keyword>
<comment type="catalytic activity">
    <reaction evidence="3">
        <text>N-terminal N-formyl-L-methionyl-[peptide] + H2O = N-terminal L-methionyl-[peptide] + formate</text>
        <dbReference type="Rhea" id="RHEA:24420"/>
        <dbReference type="Rhea" id="RHEA-COMP:10639"/>
        <dbReference type="Rhea" id="RHEA-COMP:10640"/>
        <dbReference type="ChEBI" id="CHEBI:15377"/>
        <dbReference type="ChEBI" id="CHEBI:15740"/>
        <dbReference type="ChEBI" id="CHEBI:49298"/>
        <dbReference type="ChEBI" id="CHEBI:64731"/>
        <dbReference type="EC" id="3.5.1.88"/>
    </reaction>
</comment>
<evidence type="ECO:0000256" key="3">
    <source>
        <dbReference type="HAMAP-Rule" id="MF_00163"/>
    </source>
</evidence>
<dbReference type="RefSeq" id="WP_019214662.1">
    <property type="nucleotide sequence ID" value="NZ_CP096649.1"/>
</dbReference>
<gene>
    <name evidence="3 4" type="primary">def</name>
    <name evidence="4" type="ORF">M1R53_03035</name>
</gene>
<dbReference type="Proteomes" id="UP000831151">
    <property type="component" value="Chromosome"/>
</dbReference>
<dbReference type="EMBL" id="CP096649">
    <property type="protein sequence ID" value="UQK59634.1"/>
    <property type="molecule type" value="Genomic_DNA"/>
</dbReference>
<dbReference type="PANTHER" id="PTHR10458:SF22">
    <property type="entry name" value="PEPTIDE DEFORMYLASE"/>
    <property type="match status" value="1"/>
</dbReference>
<dbReference type="SUPFAM" id="SSF56420">
    <property type="entry name" value="Peptide deformylase"/>
    <property type="match status" value="1"/>
</dbReference>
<accession>A0A9E7IW98</accession>
<name>A0A9E7IW98_9FIRM</name>
<keyword evidence="3 4" id="KW-0378">Hydrolase</keyword>
<dbReference type="CDD" id="cd00487">
    <property type="entry name" value="Pep_deformylase"/>
    <property type="match status" value="1"/>
</dbReference>
<keyword evidence="5" id="KW-1185">Reference proteome</keyword>
<dbReference type="Gene3D" id="3.90.45.10">
    <property type="entry name" value="Peptide deformylase"/>
    <property type="match status" value="1"/>
</dbReference>
<sequence>MALRNIRHDQDEILRKQSKLVKVFDDKLKELADDMIETMNHAEGVGLAAVQVGILKQMIVIDIGEGPMVFVNPDIIETAGSCDDYEGCLSVPGYSGVVERPEKLKLKYQDLEGKEHELETEGFLTRVICHETDHLKGILYTDKAKEMFTNDELKAKLDKEHKMAEAK</sequence>
<protein>
    <recommendedName>
        <fullName evidence="3">Peptide deformylase</fullName>
        <shortName evidence="3">PDF</shortName>
        <ecNumber evidence="3">3.5.1.88</ecNumber>
    </recommendedName>
    <alternativeName>
        <fullName evidence="3">Polypeptide deformylase</fullName>
    </alternativeName>
</protein>
<organism evidence="4 5">
    <name type="scientific">Fenollaria massiliensis</name>
    <dbReference type="NCBI Taxonomy" id="938288"/>
    <lineage>
        <taxon>Bacteria</taxon>
        <taxon>Bacillati</taxon>
        <taxon>Bacillota</taxon>
        <taxon>Clostridia</taxon>
        <taxon>Eubacteriales</taxon>
        <taxon>Fenollaria</taxon>
    </lineage>
</organism>
<evidence type="ECO:0000313" key="4">
    <source>
        <dbReference type="EMBL" id="UQK59634.1"/>
    </source>
</evidence>
<dbReference type="GO" id="GO:0042586">
    <property type="term" value="F:peptide deformylase activity"/>
    <property type="evidence" value="ECO:0007669"/>
    <property type="project" value="UniProtKB-UniRule"/>
</dbReference>
<feature type="binding site" evidence="3">
    <location>
        <position position="88"/>
    </location>
    <ligand>
        <name>Fe cation</name>
        <dbReference type="ChEBI" id="CHEBI:24875"/>
    </ligand>
</feature>
<reference evidence="4" key="1">
    <citation type="submission" date="2022-04" db="EMBL/GenBank/DDBJ databases">
        <title>Complete genome sequences of Ezakiella coagulans and Fenollaria massiliensis.</title>
        <authorList>
            <person name="France M.T."/>
            <person name="Clifford J."/>
            <person name="Narina S."/>
            <person name="Rutt L."/>
            <person name="Ravel J."/>
        </authorList>
    </citation>
    <scope>NUCLEOTIDE SEQUENCE</scope>
    <source>
        <strain evidence="4">C0061C2</strain>
    </source>
</reference>
<dbReference type="NCBIfam" id="TIGR00079">
    <property type="entry name" value="pept_deformyl"/>
    <property type="match status" value="1"/>
</dbReference>
<dbReference type="AlphaFoldDB" id="A0A9E7IW98"/>
<dbReference type="InterPro" id="IPR023635">
    <property type="entry name" value="Peptide_deformylase"/>
</dbReference>
<dbReference type="HAMAP" id="MF_00163">
    <property type="entry name" value="Pep_deformylase"/>
    <property type="match status" value="1"/>
</dbReference>
<dbReference type="PIRSF" id="PIRSF004749">
    <property type="entry name" value="Pep_def"/>
    <property type="match status" value="1"/>
</dbReference>
<comment type="function">
    <text evidence="3">Removes the formyl group from the N-terminal Met of newly synthesized proteins. Requires at least a dipeptide for an efficient rate of reaction. N-terminal L-methionine is a prerequisite for activity but the enzyme has broad specificity at other positions.</text>
</comment>
<comment type="similarity">
    <text evidence="1 3">Belongs to the polypeptide deformylase family.</text>
</comment>
<dbReference type="EC" id="3.5.1.88" evidence="3"/>
<keyword evidence="3" id="KW-0648">Protein biosynthesis</keyword>
<feature type="binding site" evidence="3">
    <location>
        <position position="130"/>
    </location>
    <ligand>
        <name>Fe cation</name>
        <dbReference type="ChEBI" id="CHEBI:24875"/>
    </ligand>
</feature>
<dbReference type="NCBIfam" id="NF001159">
    <property type="entry name" value="PRK00150.1-3"/>
    <property type="match status" value="1"/>
</dbReference>
<keyword evidence="3" id="KW-0479">Metal-binding</keyword>
<dbReference type="PRINTS" id="PR01576">
    <property type="entry name" value="PDEFORMYLASE"/>
</dbReference>
<evidence type="ECO:0000313" key="5">
    <source>
        <dbReference type="Proteomes" id="UP000831151"/>
    </source>
</evidence>
<evidence type="ECO:0000256" key="1">
    <source>
        <dbReference type="ARBA" id="ARBA00010759"/>
    </source>
</evidence>
<dbReference type="KEGG" id="fms:M1R53_03035"/>
<proteinExistence type="inferred from homology"/>